<accession>A0A3S5CKH9</accession>
<sequence length="190" mass="20341">MEPVLTDHQPVTFLRPSGHDDLTLAPMMITSTPGPSIGSGDSGQSLLRGQSRQQQQLQLPLRSTRLQRHLSDLAPGSRRRPIPQRTHEQHHMLIARESSESSRHGISGSKRASGVGGEASGRMTLSAYDECLYPSQSLGATSKYVGSSEVSQEPVVQAASCLREPTANRSLRSSNSGACSTEPLVTAANL</sequence>
<evidence type="ECO:0000313" key="2">
    <source>
        <dbReference type="EMBL" id="VEL15881.1"/>
    </source>
</evidence>
<feature type="region of interest" description="Disordered" evidence="1">
    <location>
        <begin position="26"/>
        <end position="119"/>
    </location>
</feature>
<feature type="region of interest" description="Disordered" evidence="1">
    <location>
        <begin position="166"/>
        <end position="190"/>
    </location>
</feature>
<name>A0A3S5CKH9_9PLAT</name>
<evidence type="ECO:0000313" key="3">
    <source>
        <dbReference type="Proteomes" id="UP000784294"/>
    </source>
</evidence>
<feature type="region of interest" description="Disordered" evidence="1">
    <location>
        <begin position="1"/>
        <end position="20"/>
    </location>
</feature>
<protein>
    <submittedName>
        <fullName evidence="2">Uncharacterized protein</fullName>
    </submittedName>
</protein>
<evidence type="ECO:0000256" key="1">
    <source>
        <dbReference type="SAM" id="MobiDB-lite"/>
    </source>
</evidence>
<proteinExistence type="predicted"/>
<keyword evidence="3" id="KW-1185">Reference proteome</keyword>
<organism evidence="2 3">
    <name type="scientific">Protopolystoma xenopodis</name>
    <dbReference type="NCBI Taxonomy" id="117903"/>
    <lineage>
        <taxon>Eukaryota</taxon>
        <taxon>Metazoa</taxon>
        <taxon>Spiralia</taxon>
        <taxon>Lophotrochozoa</taxon>
        <taxon>Platyhelminthes</taxon>
        <taxon>Monogenea</taxon>
        <taxon>Polyopisthocotylea</taxon>
        <taxon>Polystomatidea</taxon>
        <taxon>Polystomatidae</taxon>
        <taxon>Protopolystoma</taxon>
    </lineage>
</organism>
<dbReference type="Proteomes" id="UP000784294">
    <property type="component" value="Unassembled WGS sequence"/>
</dbReference>
<reference evidence="2" key="1">
    <citation type="submission" date="2018-11" db="EMBL/GenBank/DDBJ databases">
        <authorList>
            <consortium name="Pathogen Informatics"/>
        </authorList>
    </citation>
    <scope>NUCLEOTIDE SEQUENCE</scope>
</reference>
<comment type="caution">
    <text evidence="2">The sequence shown here is derived from an EMBL/GenBank/DDBJ whole genome shotgun (WGS) entry which is preliminary data.</text>
</comment>
<dbReference type="AlphaFoldDB" id="A0A3S5CKH9"/>
<feature type="compositionally biased region" description="Low complexity" evidence="1">
    <location>
        <begin position="42"/>
        <end position="64"/>
    </location>
</feature>
<gene>
    <name evidence="2" type="ORF">PXEA_LOCUS9321</name>
</gene>
<dbReference type="EMBL" id="CAAALY010026280">
    <property type="protein sequence ID" value="VEL15881.1"/>
    <property type="molecule type" value="Genomic_DNA"/>
</dbReference>
<feature type="compositionally biased region" description="Polar residues" evidence="1">
    <location>
        <begin position="167"/>
        <end position="179"/>
    </location>
</feature>